<evidence type="ECO:0008006" key="5">
    <source>
        <dbReference type="Google" id="ProtNLM"/>
    </source>
</evidence>
<protein>
    <recommendedName>
        <fullName evidence="5">DUF4145 domain-containing protein</fullName>
    </recommendedName>
</protein>
<dbReference type="Proteomes" id="UP001597280">
    <property type="component" value="Unassembled WGS sequence"/>
</dbReference>
<dbReference type="RefSeq" id="WP_343906155.1">
    <property type="nucleotide sequence ID" value="NZ_BAAAIS010000004.1"/>
</dbReference>
<feature type="region of interest" description="Disordered" evidence="1">
    <location>
        <begin position="81"/>
        <end position="118"/>
    </location>
</feature>
<gene>
    <name evidence="3" type="ORF">ACFSDA_16000</name>
</gene>
<reference evidence="4" key="1">
    <citation type="journal article" date="2019" name="Int. J. Syst. Evol. Microbiol.">
        <title>The Global Catalogue of Microorganisms (GCM) 10K type strain sequencing project: providing services to taxonomists for standard genome sequencing and annotation.</title>
        <authorList>
            <consortium name="The Broad Institute Genomics Platform"/>
            <consortium name="The Broad Institute Genome Sequencing Center for Infectious Disease"/>
            <person name="Wu L."/>
            <person name="Ma J."/>
        </authorList>
    </citation>
    <scope>NUCLEOTIDE SEQUENCE [LARGE SCALE GENOMIC DNA]</scope>
    <source>
        <strain evidence="4">JCM 11650</strain>
    </source>
</reference>
<keyword evidence="2" id="KW-0812">Transmembrane</keyword>
<proteinExistence type="predicted"/>
<keyword evidence="2" id="KW-1133">Transmembrane helix</keyword>
<sequence>MDPVDLLVAIASLLTVVAGVVTAAFWPAVVLIVALVFRAELTTLLRRVESLDAAGVRAHLRAGDGAADLSAQAVALSTQPVELHEEEGEGGQQEEQGQEGSGEESPVGGEDRQGGPTSDVLAASAVDKRRQSAVFQLQRIRPADVLEDLEALNEQGMDPILAVVRAEQVATEQINEIARVIARKHPQSGIPKSPAAARRILRDAGVVGPNWETAWLHLQAARNGLVHRGEGFNESEAHSWISLAHRLVSQAKTSAIGAVAVGGILDDEEEGDLFL</sequence>
<name>A0ABW4Q478_9MICO</name>
<comment type="caution">
    <text evidence="3">The sequence shown here is derived from an EMBL/GenBank/DDBJ whole genome shotgun (WGS) entry which is preliminary data.</text>
</comment>
<organism evidence="3 4">
    <name type="scientific">Brachybacterium rhamnosum</name>
    <dbReference type="NCBI Taxonomy" id="173361"/>
    <lineage>
        <taxon>Bacteria</taxon>
        <taxon>Bacillati</taxon>
        <taxon>Actinomycetota</taxon>
        <taxon>Actinomycetes</taxon>
        <taxon>Micrococcales</taxon>
        <taxon>Dermabacteraceae</taxon>
        <taxon>Brachybacterium</taxon>
    </lineage>
</organism>
<evidence type="ECO:0000256" key="1">
    <source>
        <dbReference type="SAM" id="MobiDB-lite"/>
    </source>
</evidence>
<evidence type="ECO:0000313" key="3">
    <source>
        <dbReference type="EMBL" id="MFD1836566.1"/>
    </source>
</evidence>
<evidence type="ECO:0000313" key="4">
    <source>
        <dbReference type="Proteomes" id="UP001597280"/>
    </source>
</evidence>
<keyword evidence="4" id="KW-1185">Reference proteome</keyword>
<accession>A0ABW4Q478</accession>
<evidence type="ECO:0000256" key="2">
    <source>
        <dbReference type="SAM" id="Phobius"/>
    </source>
</evidence>
<dbReference type="EMBL" id="JBHUFL010000004">
    <property type="protein sequence ID" value="MFD1836566.1"/>
    <property type="molecule type" value="Genomic_DNA"/>
</dbReference>
<keyword evidence="2" id="KW-0472">Membrane</keyword>
<feature type="transmembrane region" description="Helical" evidence="2">
    <location>
        <begin position="6"/>
        <end position="37"/>
    </location>
</feature>